<dbReference type="AlphaFoldDB" id="A0A931GN05"/>
<feature type="region of interest" description="Disordered" evidence="2">
    <location>
        <begin position="71"/>
        <end position="91"/>
    </location>
</feature>
<organism evidence="3 4">
    <name type="scientific">Actinomadura viridis</name>
    <dbReference type="NCBI Taxonomy" id="58110"/>
    <lineage>
        <taxon>Bacteria</taxon>
        <taxon>Bacillati</taxon>
        <taxon>Actinomycetota</taxon>
        <taxon>Actinomycetes</taxon>
        <taxon>Streptosporangiales</taxon>
        <taxon>Thermomonosporaceae</taxon>
        <taxon>Actinomadura</taxon>
    </lineage>
</organism>
<dbReference type="InterPro" id="IPR024078">
    <property type="entry name" value="LmbE-like_dom_sf"/>
</dbReference>
<comment type="caution">
    <text evidence="3">The sequence shown here is derived from an EMBL/GenBank/DDBJ whole genome shotgun (WGS) entry which is preliminary data.</text>
</comment>
<evidence type="ECO:0000256" key="2">
    <source>
        <dbReference type="SAM" id="MobiDB-lite"/>
    </source>
</evidence>
<dbReference type="Pfam" id="PF02585">
    <property type="entry name" value="PIG-L"/>
    <property type="match status" value="1"/>
</dbReference>
<dbReference type="EMBL" id="JADOUA010000001">
    <property type="protein sequence ID" value="MBG6085939.1"/>
    <property type="molecule type" value="Genomic_DNA"/>
</dbReference>
<feature type="region of interest" description="Disordered" evidence="2">
    <location>
        <begin position="236"/>
        <end position="260"/>
    </location>
</feature>
<evidence type="ECO:0000313" key="3">
    <source>
        <dbReference type="EMBL" id="MBG6085939.1"/>
    </source>
</evidence>
<dbReference type="Proteomes" id="UP000614047">
    <property type="component" value="Unassembled WGS sequence"/>
</dbReference>
<evidence type="ECO:0000313" key="4">
    <source>
        <dbReference type="Proteomes" id="UP000614047"/>
    </source>
</evidence>
<sequence length="260" mass="28258">MTRVLLSPHPDDAVWSCGGMLGRWADEPGGLTVVNVFDGPGMEARRAEDARALARWPLSVRGLGFTEAARRHGDDGRPLYPTPLARRRPRHRGEDRLVAEVAAALAPYLRDASEVLVPLARRTHVDHEIVREAAAYALDGAFQAVPPVPAGASGVRVTWHEEFPYAPPRRVPAGLAAEEHPADLDEWLAAALEYRSEVTAMFGDAERFARALRRHARSGAATGTGGTAVWRAWTPAPRTRTARARAGERAGAGERAWYGT</sequence>
<accession>A0A931GN05</accession>
<dbReference type="RefSeq" id="WP_197009004.1">
    <property type="nucleotide sequence ID" value="NZ_BAABES010000014.1"/>
</dbReference>
<keyword evidence="4" id="KW-1185">Reference proteome</keyword>
<dbReference type="SUPFAM" id="SSF102588">
    <property type="entry name" value="LmbE-like"/>
    <property type="match status" value="1"/>
</dbReference>
<reference evidence="3" key="1">
    <citation type="submission" date="2020-11" db="EMBL/GenBank/DDBJ databases">
        <title>Sequencing the genomes of 1000 actinobacteria strains.</title>
        <authorList>
            <person name="Klenk H.-P."/>
        </authorList>
    </citation>
    <scope>NUCLEOTIDE SEQUENCE</scope>
    <source>
        <strain evidence="3">DSM 43175</strain>
    </source>
</reference>
<dbReference type="GO" id="GO:0016137">
    <property type="term" value="P:glycoside metabolic process"/>
    <property type="evidence" value="ECO:0007669"/>
    <property type="project" value="UniProtKB-ARBA"/>
</dbReference>
<proteinExistence type="predicted"/>
<name>A0A931GN05_9ACTN</name>
<gene>
    <name evidence="3" type="ORF">IW256_000052</name>
</gene>
<evidence type="ECO:0000256" key="1">
    <source>
        <dbReference type="ARBA" id="ARBA00022833"/>
    </source>
</evidence>
<protein>
    <submittedName>
        <fullName evidence="3">LmbE family N-acetylglucosaminyl deacetylase</fullName>
    </submittedName>
</protein>
<keyword evidence="1" id="KW-0862">Zinc</keyword>
<dbReference type="Gene3D" id="3.40.50.10320">
    <property type="entry name" value="LmbE-like"/>
    <property type="match status" value="1"/>
</dbReference>
<dbReference type="InterPro" id="IPR003737">
    <property type="entry name" value="GlcNAc_PI_deacetylase-related"/>
</dbReference>